<name>A0AAE1UI59_9EUCA</name>
<keyword evidence="2" id="KW-1185">Reference proteome</keyword>
<evidence type="ECO:0000313" key="2">
    <source>
        <dbReference type="Proteomes" id="UP001292094"/>
    </source>
</evidence>
<reference evidence="1" key="1">
    <citation type="submission" date="2023-11" db="EMBL/GenBank/DDBJ databases">
        <title>Genome assemblies of two species of porcelain crab, Petrolisthes cinctipes and Petrolisthes manimaculis (Anomura: Porcellanidae).</title>
        <authorList>
            <person name="Angst P."/>
        </authorList>
    </citation>
    <scope>NUCLEOTIDE SEQUENCE</scope>
    <source>
        <strain evidence="1">PB745_02</strain>
        <tissue evidence="1">Gill</tissue>
    </source>
</reference>
<accession>A0AAE1UI59</accession>
<dbReference type="AlphaFoldDB" id="A0AAE1UI59"/>
<dbReference type="Proteomes" id="UP001292094">
    <property type="component" value="Unassembled WGS sequence"/>
</dbReference>
<comment type="caution">
    <text evidence="1">The sequence shown here is derived from an EMBL/GenBank/DDBJ whole genome shotgun (WGS) entry which is preliminary data.</text>
</comment>
<evidence type="ECO:0000313" key="1">
    <source>
        <dbReference type="EMBL" id="KAK4324587.1"/>
    </source>
</evidence>
<sequence>MDMQGIQDDLNHEFLGSNRTTCRALILHLNNSSEHNNITLRLLEDADLWKMSGMRVLVLGEKPWVRDVLLHHSLRNTIHAIYFVLHPRLMEFPKPSQGFATVSLTERHGLRVLWVYRRCMYCDNGEAAVQSIPREVLASLNYSYQHNDVHIFSSDKG</sequence>
<proteinExistence type="predicted"/>
<organism evidence="1 2">
    <name type="scientific">Petrolisthes manimaculis</name>
    <dbReference type="NCBI Taxonomy" id="1843537"/>
    <lineage>
        <taxon>Eukaryota</taxon>
        <taxon>Metazoa</taxon>
        <taxon>Ecdysozoa</taxon>
        <taxon>Arthropoda</taxon>
        <taxon>Crustacea</taxon>
        <taxon>Multicrustacea</taxon>
        <taxon>Malacostraca</taxon>
        <taxon>Eumalacostraca</taxon>
        <taxon>Eucarida</taxon>
        <taxon>Decapoda</taxon>
        <taxon>Pleocyemata</taxon>
        <taxon>Anomura</taxon>
        <taxon>Galatheoidea</taxon>
        <taxon>Porcellanidae</taxon>
        <taxon>Petrolisthes</taxon>
    </lineage>
</organism>
<protein>
    <submittedName>
        <fullName evidence="1">Uncharacterized protein</fullName>
    </submittedName>
</protein>
<dbReference type="EMBL" id="JAWZYT010000349">
    <property type="protein sequence ID" value="KAK4324587.1"/>
    <property type="molecule type" value="Genomic_DNA"/>
</dbReference>
<gene>
    <name evidence="1" type="ORF">Pmani_004798</name>
</gene>